<keyword evidence="2" id="KW-0963">Cytoplasm</keyword>
<evidence type="ECO:0000256" key="8">
    <source>
        <dbReference type="SAM" id="MobiDB-lite"/>
    </source>
</evidence>
<dbReference type="InterPro" id="IPR036464">
    <property type="entry name" value="Rubisco_LSMT_subst-bd_sf"/>
</dbReference>
<protein>
    <recommendedName>
        <fullName evidence="7">protein-histidine N-methyltransferase</fullName>
        <ecNumber evidence="7">2.1.1.85</ecNumber>
    </recommendedName>
</protein>
<dbReference type="PANTHER" id="PTHR13271">
    <property type="entry name" value="UNCHARACTERIZED PUTATIVE METHYLTRANSFERASE"/>
    <property type="match status" value="1"/>
</dbReference>
<keyword evidence="5 7" id="KW-0949">S-adenosyl-L-methionine</keyword>
<dbReference type="EC" id="2.1.1.85" evidence="7"/>
<evidence type="ECO:0000256" key="3">
    <source>
        <dbReference type="ARBA" id="ARBA00022603"/>
    </source>
</evidence>
<evidence type="ECO:0000256" key="6">
    <source>
        <dbReference type="ARBA" id="ARBA00023203"/>
    </source>
</evidence>
<dbReference type="OrthoDB" id="441812at2759"/>
<organism evidence="10 11">
    <name type="scientific">Candidula unifasciata</name>
    <dbReference type="NCBI Taxonomy" id="100452"/>
    <lineage>
        <taxon>Eukaryota</taxon>
        <taxon>Metazoa</taxon>
        <taxon>Spiralia</taxon>
        <taxon>Lophotrochozoa</taxon>
        <taxon>Mollusca</taxon>
        <taxon>Gastropoda</taxon>
        <taxon>Heterobranchia</taxon>
        <taxon>Euthyneura</taxon>
        <taxon>Panpulmonata</taxon>
        <taxon>Eupulmonata</taxon>
        <taxon>Stylommatophora</taxon>
        <taxon>Helicina</taxon>
        <taxon>Helicoidea</taxon>
        <taxon>Geomitridae</taxon>
        <taxon>Candidula</taxon>
    </lineage>
</organism>
<evidence type="ECO:0000313" key="11">
    <source>
        <dbReference type="Proteomes" id="UP000678393"/>
    </source>
</evidence>
<dbReference type="SUPFAM" id="SSF82199">
    <property type="entry name" value="SET domain"/>
    <property type="match status" value="1"/>
</dbReference>
<dbReference type="InterPro" id="IPR001214">
    <property type="entry name" value="SET_dom"/>
</dbReference>
<evidence type="ECO:0000259" key="9">
    <source>
        <dbReference type="PROSITE" id="PS50280"/>
    </source>
</evidence>
<keyword evidence="4 7" id="KW-0808">Transferase</keyword>
<dbReference type="GO" id="GO:0032259">
    <property type="term" value="P:methylation"/>
    <property type="evidence" value="ECO:0007669"/>
    <property type="project" value="UniProtKB-KW"/>
</dbReference>
<dbReference type="InterPro" id="IPR046341">
    <property type="entry name" value="SET_dom_sf"/>
</dbReference>
<dbReference type="PROSITE" id="PS51565">
    <property type="entry name" value="SAM_MT85_SETD3"/>
    <property type="match status" value="1"/>
</dbReference>
<dbReference type="GO" id="GO:0018064">
    <property type="term" value="F:protein-L-histidine N-tele-methyltransferase activity"/>
    <property type="evidence" value="ECO:0007669"/>
    <property type="project" value="UniProtKB-EC"/>
</dbReference>
<feature type="compositionally biased region" description="Polar residues" evidence="8">
    <location>
        <begin position="10"/>
        <end position="28"/>
    </location>
</feature>
<dbReference type="GO" id="GO:0005737">
    <property type="term" value="C:cytoplasm"/>
    <property type="evidence" value="ECO:0007669"/>
    <property type="project" value="UniProtKB-SubCell"/>
</dbReference>
<keyword evidence="11" id="KW-1185">Reference proteome</keyword>
<evidence type="ECO:0000313" key="10">
    <source>
        <dbReference type="EMBL" id="CAG5132450.1"/>
    </source>
</evidence>
<feature type="domain" description="SET" evidence="9">
    <location>
        <begin position="111"/>
        <end position="331"/>
    </location>
</feature>
<dbReference type="PANTHER" id="PTHR13271:SF47">
    <property type="entry name" value="ACTIN-HISTIDINE N-METHYLTRANSFERASE"/>
    <property type="match status" value="1"/>
</dbReference>
<dbReference type="InterPro" id="IPR015353">
    <property type="entry name" value="Rubisco_LSMT_subst-bd"/>
</dbReference>
<dbReference type="InterPro" id="IPR050600">
    <property type="entry name" value="SETD3_SETD6_MTase"/>
</dbReference>
<keyword evidence="3 7" id="KW-0489">Methyltransferase</keyword>
<dbReference type="GO" id="GO:0003779">
    <property type="term" value="F:actin binding"/>
    <property type="evidence" value="ECO:0007669"/>
    <property type="project" value="UniProtKB-KW"/>
</dbReference>
<evidence type="ECO:0000256" key="1">
    <source>
        <dbReference type="ARBA" id="ARBA00004496"/>
    </source>
</evidence>
<evidence type="ECO:0000256" key="4">
    <source>
        <dbReference type="ARBA" id="ARBA00022679"/>
    </source>
</evidence>
<dbReference type="Proteomes" id="UP000678393">
    <property type="component" value="Unassembled WGS sequence"/>
</dbReference>
<comment type="similarity">
    <text evidence="7">Belongs to the class V-like SAM-binding methyltransferase superfamily. SETD3 actin-histidine methyltransferase family.</text>
</comment>
<feature type="region of interest" description="Disordered" evidence="8">
    <location>
        <begin position="1"/>
        <end position="34"/>
    </location>
</feature>
<dbReference type="GO" id="GO:0016279">
    <property type="term" value="F:protein-lysine N-methyltransferase activity"/>
    <property type="evidence" value="ECO:0007669"/>
    <property type="project" value="TreeGrafter"/>
</dbReference>
<proteinExistence type="inferred from homology"/>
<keyword evidence="6" id="KW-0009">Actin-binding</keyword>
<dbReference type="Gene3D" id="3.90.1420.10">
    <property type="entry name" value="Rubisco LSMT, substrate-binding domain"/>
    <property type="match status" value="1"/>
</dbReference>
<evidence type="ECO:0000256" key="2">
    <source>
        <dbReference type="ARBA" id="ARBA00022490"/>
    </source>
</evidence>
<accession>A0A8S3ZWM6</accession>
<comment type="catalytic activity">
    <reaction evidence="7">
        <text>L-histidyl-[protein] + S-adenosyl-L-methionine = N(tele)-methyl-L-histidyl-[protein] + S-adenosyl-L-homocysteine + H(+)</text>
        <dbReference type="Rhea" id="RHEA:19369"/>
        <dbReference type="Rhea" id="RHEA-COMP:9745"/>
        <dbReference type="Rhea" id="RHEA-COMP:11600"/>
        <dbReference type="ChEBI" id="CHEBI:15378"/>
        <dbReference type="ChEBI" id="CHEBI:16367"/>
        <dbReference type="ChEBI" id="CHEBI:29979"/>
        <dbReference type="ChEBI" id="CHEBI:57856"/>
        <dbReference type="ChEBI" id="CHEBI:59789"/>
        <dbReference type="EC" id="2.1.1.85"/>
    </reaction>
</comment>
<dbReference type="SUPFAM" id="SSF81822">
    <property type="entry name" value="RuBisCo LSMT C-terminal, substrate-binding domain"/>
    <property type="match status" value="1"/>
</dbReference>
<dbReference type="Pfam" id="PF00856">
    <property type="entry name" value="SET"/>
    <property type="match status" value="1"/>
</dbReference>
<evidence type="ECO:0000256" key="5">
    <source>
        <dbReference type="ARBA" id="ARBA00022691"/>
    </source>
</evidence>
<dbReference type="Gene3D" id="3.90.1410.10">
    <property type="entry name" value="set domain protein methyltransferase, domain 1"/>
    <property type="match status" value="1"/>
</dbReference>
<dbReference type="AlphaFoldDB" id="A0A8S3ZWM6"/>
<evidence type="ECO:0000256" key="7">
    <source>
        <dbReference type="PROSITE-ProRule" id="PRU00898"/>
    </source>
</evidence>
<dbReference type="CDD" id="cd19176">
    <property type="entry name" value="SET_SETD3"/>
    <property type="match status" value="1"/>
</dbReference>
<dbReference type="Pfam" id="PF09273">
    <property type="entry name" value="Rubis-subs-bind"/>
    <property type="match status" value="1"/>
</dbReference>
<gene>
    <name evidence="10" type="ORF">CUNI_LOCUS18008</name>
</gene>
<dbReference type="PROSITE" id="PS50280">
    <property type="entry name" value="SET"/>
    <property type="match status" value="1"/>
</dbReference>
<name>A0A8S3ZWM6_9EUPU</name>
<dbReference type="EMBL" id="CAJHNH020005379">
    <property type="protein sequence ID" value="CAG5132450.1"/>
    <property type="molecule type" value="Genomic_DNA"/>
</dbReference>
<comment type="caution">
    <text evidence="10">The sequence shown here is derived from an EMBL/GenBank/DDBJ whole genome shotgun (WGS) entry which is preliminary data.</text>
</comment>
<reference evidence="10" key="1">
    <citation type="submission" date="2021-04" db="EMBL/GenBank/DDBJ databases">
        <authorList>
            <consortium name="Molecular Ecology Group"/>
        </authorList>
    </citation>
    <scope>NUCLEOTIDE SEQUENCE</scope>
</reference>
<comment type="subcellular location">
    <subcellularLocation>
        <location evidence="1">Cytoplasm</location>
    </subcellularLocation>
</comment>
<dbReference type="InterPro" id="IPR044428">
    <property type="entry name" value="SETD3_SET"/>
</dbReference>
<dbReference type="InterPro" id="IPR025785">
    <property type="entry name" value="SETD3"/>
</dbReference>
<sequence length="510" mass="58564">MGRKTKKNPKPNQTANSQPQEASSNASVVTPCPELSKTDKKELTELITNLLEICSKPLESGTKDLDDYSDIHSLIDKIEKIQSVLQRPANNRHQHFPAFIKWLNDNGVPTTSVEIAKFDDFGYGLKAAKDLKESEKFLHIPRKLMMTVDSAKESALGPLIAEDKILQVMPNVTLAMHLLNERFSRQSFWQPYIDILPHQYSTPLYWKSDDLQQLRGSPVQGDAVNQFRNIARQYAYFYRLLQKTPAANNLPLKNYFTFENYRWAVSSVMTRQNQIPTKDGSRSTFGLIPLWDMCNHTNGIYTSDYNAEEDACECFCLKDFSVGQQILIFYGPRSNGEFLVHNGFVYPENEHDRLCLKLGISKDDPLYGLKSEVLEKLHIATSRSFYLHKGRFPVDGDLLAFLRVFSMDEDTLKEKYTGHCVAAPEQFEILKSEDQIVNEENERRVWSFLQTRAQLLIRAYPCSLEEDESVLQEADLSSVSKMIVQLRIGERQILQNVTDYAERKKSELTF</sequence>